<dbReference type="Proteomes" id="UP001195422">
    <property type="component" value="Unassembled WGS sequence"/>
</dbReference>
<evidence type="ECO:0000313" key="4">
    <source>
        <dbReference type="EMBL" id="MBP2398650.1"/>
    </source>
</evidence>
<feature type="compositionally biased region" description="Low complexity" evidence="2">
    <location>
        <begin position="90"/>
        <end position="99"/>
    </location>
</feature>
<keyword evidence="4" id="KW-0132">Cell division</keyword>
<keyword evidence="3" id="KW-0472">Membrane</keyword>
<dbReference type="Pfam" id="PF04977">
    <property type="entry name" value="DivIC"/>
    <property type="match status" value="1"/>
</dbReference>
<keyword evidence="3" id="KW-0812">Transmembrane</keyword>
<comment type="caution">
    <text evidence="4">The sequence shown here is derived from an EMBL/GenBank/DDBJ whole genome shotgun (WGS) entry which is preliminary data.</text>
</comment>
<gene>
    <name evidence="4" type="ORF">JOF39_001731</name>
</gene>
<feature type="coiled-coil region" evidence="1">
    <location>
        <begin position="198"/>
        <end position="225"/>
    </location>
</feature>
<dbReference type="InterPro" id="IPR007060">
    <property type="entry name" value="FtsL/DivIC"/>
</dbReference>
<keyword evidence="5" id="KW-1185">Reference proteome</keyword>
<organism evidence="4 5">
    <name type="scientific">Glutamicibacter protophormiae</name>
    <name type="common">Brevibacterium protophormiae</name>
    <dbReference type="NCBI Taxonomy" id="37930"/>
    <lineage>
        <taxon>Bacteria</taxon>
        <taxon>Bacillati</taxon>
        <taxon>Actinomycetota</taxon>
        <taxon>Actinomycetes</taxon>
        <taxon>Micrococcales</taxon>
        <taxon>Micrococcaceae</taxon>
        <taxon>Glutamicibacter</taxon>
    </lineage>
</organism>
<protein>
    <submittedName>
        <fullName evidence="4">Cell division protein FtsB</fullName>
    </submittedName>
</protein>
<evidence type="ECO:0000256" key="1">
    <source>
        <dbReference type="SAM" id="Coils"/>
    </source>
</evidence>
<evidence type="ECO:0000256" key="2">
    <source>
        <dbReference type="SAM" id="MobiDB-lite"/>
    </source>
</evidence>
<dbReference type="EMBL" id="JAGIOJ010000001">
    <property type="protein sequence ID" value="MBP2398650.1"/>
    <property type="molecule type" value="Genomic_DNA"/>
</dbReference>
<dbReference type="RefSeq" id="WP_245353548.1">
    <property type="nucleotide sequence ID" value="NZ_JAGIOJ010000001.1"/>
</dbReference>
<feature type="region of interest" description="Disordered" evidence="2">
    <location>
        <begin position="1"/>
        <end position="164"/>
    </location>
</feature>
<accession>A0ABS4XQ65</accession>
<reference evidence="4 5" key="1">
    <citation type="submission" date="2021-03" db="EMBL/GenBank/DDBJ databases">
        <title>Sequencing the genomes of 1000 actinobacteria strains.</title>
        <authorList>
            <person name="Klenk H.-P."/>
        </authorList>
    </citation>
    <scope>NUCLEOTIDE SEQUENCE [LARGE SCALE GENOMIC DNA]</scope>
    <source>
        <strain evidence="4 5">DSM 20168</strain>
    </source>
</reference>
<keyword evidence="1" id="KW-0175">Coiled coil</keyword>
<name>A0ABS4XQ65_GLUPR</name>
<evidence type="ECO:0000313" key="5">
    <source>
        <dbReference type="Proteomes" id="UP001195422"/>
    </source>
</evidence>
<proteinExistence type="predicted"/>
<sequence length="295" mass="32263">MPRRNTPSPGQDKPQEFPENANRASADPAPAHEAEPATDSLHIVQDPEFPASQPKVRKLPSVPQTHSKPAASAPGSGRTGGPKPPNSKPAGGTTAAQAGRRAKPEEPGTPVPQRAAHAEGSKRPLRERAKEKQNERRREDRAKFSMAVRRKPGEKPAPQAPVQQGEPVAAHRFSGRIAALIVVFAFFAVMLVPTVNYYRTQMAQINELRASIAAMEAQRDELKAEIARWDDPLYIKQQARERINLVMPGEKLYMVVGEKPADESAESGNGSTYEVRQELPWVDALIDSITRSATD</sequence>
<feature type="transmembrane region" description="Helical" evidence="3">
    <location>
        <begin position="177"/>
        <end position="198"/>
    </location>
</feature>
<feature type="compositionally biased region" description="Basic and acidic residues" evidence="2">
    <location>
        <begin position="116"/>
        <end position="143"/>
    </location>
</feature>
<keyword evidence="4" id="KW-0131">Cell cycle</keyword>
<keyword evidence="3" id="KW-1133">Transmembrane helix</keyword>
<dbReference type="GO" id="GO:0051301">
    <property type="term" value="P:cell division"/>
    <property type="evidence" value="ECO:0007669"/>
    <property type="project" value="UniProtKB-KW"/>
</dbReference>
<evidence type="ECO:0000256" key="3">
    <source>
        <dbReference type="SAM" id="Phobius"/>
    </source>
</evidence>